<evidence type="ECO:0000313" key="5">
    <source>
        <dbReference type="Proteomes" id="UP000284842"/>
    </source>
</evidence>
<dbReference type="Proteomes" id="UP000284842">
    <property type="component" value="Unassembled WGS sequence"/>
</dbReference>
<dbReference type="GO" id="GO:0008270">
    <property type="term" value="F:zinc ion binding"/>
    <property type="evidence" value="ECO:0007669"/>
    <property type="project" value="InterPro"/>
</dbReference>
<dbReference type="SUPFAM" id="SSF57756">
    <property type="entry name" value="Retrovirus zinc finger-like domains"/>
    <property type="match status" value="1"/>
</dbReference>
<feature type="region of interest" description="Disordered" evidence="3">
    <location>
        <begin position="193"/>
        <end position="244"/>
    </location>
</feature>
<evidence type="ECO:0000313" key="4">
    <source>
        <dbReference type="EMBL" id="PPQ76832.1"/>
    </source>
</evidence>
<keyword evidence="5" id="KW-1185">Reference proteome</keyword>
<evidence type="ECO:0000256" key="1">
    <source>
        <dbReference type="ARBA" id="ARBA00022664"/>
    </source>
</evidence>
<dbReference type="InParanoid" id="A0A409WEA1"/>
<dbReference type="InterPro" id="IPR036875">
    <property type="entry name" value="Znf_CCHC_sf"/>
</dbReference>
<protein>
    <recommendedName>
        <fullName evidence="6">CCHC-type domain-containing protein</fullName>
    </recommendedName>
</protein>
<sequence>MRALEAISKRWEDLTSHNSDEIHELIRVFRGEVKKLEARKAVGKGVTSERELVSLFFRALAPDFAERIKVSIDNEASMAYHADCALAKKNRDELPEEPDFSSETHYTIKAVIRHATSLTDRSPVASTLERRKGVKFEEKGTKGIKSEVSEDLKMYIAQLKDIQLQNEKRLREGEQRMKEAEQRQTALIERFMQEQRSQNQQSTNGGGYAAFRSQPATNQGGFGGSFNSNTFGNTTFNRNPRPRNLNEQAPGTCFYCKELGHAFAGCPTRLMHLDLGKVMLDKGGMTRFPDGSTIPRFPEDKTMKEKVEDWHKNKEASANYQGWAREIGLAPTENPQVTILTHKKTEIQDNYVNTRNNQYPSNENESDFD</sequence>
<feature type="region of interest" description="Disordered" evidence="3">
    <location>
        <begin position="350"/>
        <end position="369"/>
    </location>
</feature>
<dbReference type="OrthoDB" id="2962718at2759"/>
<evidence type="ECO:0000256" key="3">
    <source>
        <dbReference type="SAM" id="MobiDB-lite"/>
    </source>
</evidence>
<keyword evidence="1" id="KW-0507">mRNA processing</keyword>
<dbReference type="EMBL" id="NHTK01005527">
    <property type="protein sequence ID" value="PPQ76832.1"/>
    <property type="molecule type" value="Genomic_DNA"/>
</dbReference>
<proteinExistence type="predicted"/>
<name>A0A409WEA1_9AGAR</name>
<feature type="coiled-coil region" evidence="2">
    <location>
        <begin position="163"/>
        <end position="190"/>
    </location>
</feature>
<comment type="caution">
    <text evidence="4">The sequence shown here is derived from an EMBL/GenBank/DDBJ whole genome shotgun (WGS) entry which is preliminary data.</text>
</comment>
<dbReference type="GO" id="GO:0006397">
    <property type="term" value="P:mRNA processing"/>
    <property type="evidence" value="ECO:0007669"/>
    <property type="project" value="UniProtKB-KW"/>
</dbReference>
<organism evidence="4 5">
    <name type="scientific">Panaeolus cyanescens</name>
    <dbReference type="NCBI Taxonomy" id="181874"/>
    <lineage>
        <taxon>Eukaryota</taxon>
        <taxon>Fungi</taxon>
        <taxon>Dikarya</taxon>
        <taxon>Basidiomycota</taxon>
        <taxon>Agaricomycotina</taxon>
        <taxon>Agaricomycetes</taxon>
        <taxon>Agaricomycetidae</taxon>
        <taxon>Agaricales</taxon>
        <taxon>Agaricineae</taxon>
        <taxon>Galeropsidaceae</taxon>
        <taxon>Panaeolus</taxon>
    </lineage>
</organism>
<evidence type="ECO:0000256" key="2">
    <source>
        <dbReference type="SAM" id="Coils"/>
    </source>
</evidence>
<feature type="compositionally biased region" description="Polar residues" evidence="3">
    <location>
        <begin position="194"/>
        <end position="203"/>
    </location>
</feature>
<gene>
    <name evidence="4" type="ORF">CVT24_010687</name>
</gene>
<feature type="compositionally biased region" description="Polar residues" evidence="3">
    <location>
        <begin position="350"/>
        <end position="363"/>
    </location>
</feature>
<feature type="compositionally biased region" description="Low complexity" evidence="3">
    <location>
        <begin position="225"/>
        <end position="243"/>
    </location>
</feature>
<dbReference type="GO" id="GO:0003676">
    <property type="term" value="F:nucleic acid binding"/>
    <property type="evidence" value="ECO:0007669"/>
    <property type="project" value="InterPro"/>
</dbReference>
<accession>A0A409WEA1</accession>
<reference evidence="4 5" key="1">
    <citation type="journal article" date="2018" name="Evol. Lett.">
        <title>Horizontal gene cluster transfer increased hallucinogenic mushroom diversity.</title>
        <authorList>
            <person name="Reynolds H.T."/>
            <person name="Vijayakumar V."/>
            <person name="Gluck-Thaler E."/>
            <person name="Korotkin H.B."/>
            <person name="Matheny P.B."/>
            <person name="Slot J.C."/>
        </authorList>
    </citation>
    <scope>NUCLEOTIDE SEQUENCE [LARGE SCALE GENOMIC DNA]</scope>
    <source>
        <strain evidence="4 5">2629</strain>
    </source>
</reference>
<evidence type="ECO:0008006" key="6">
    <source>
        <dbReference type="Google" id="ProtNLM"/>
    </source>
</evidence>
<dbReference type="AlphaFoldDB" id="A0A409WEA1"/>
<keyword evidence="2" id="KW-0175">Coiled coil</keyword>